<evidence type="ECO:0000256" key="1">
    <source>
        <dbReference type="SAM" id="MobiDB-lite"/>
    </source>
</evidence>
<dbReference type="EMBL" id="QGDH01000064">
    <property type="protein sequence ID" value="RAR10588.1"/>
    <property type="molecule type" value="Genomic_DNA"/>
</dbReference>
<feature type="region of interest" description="Disordered" evidence="1">
    <location>
        <begin position="211"/>
        <end position="241"/>
    </location>
</feature>
<dbReference type="Proteomes" id="UP000249619">
    <property type="component" value="Unassembled WGS sequence"/>
</dbReference>
<evidence type="ECO:0000256" key="2">
    <source>
        <dbReference type="SAM" id="SignalP"/>
    </source>
</evidence>
<evidence type="ECO:0000313" key="3">
    <source>
        <dbReference type="EMBL" id="RAR10588.1"/>
    </source>
</evidence>
<accession>A0A364N399</accession>
<reference evidence="4" key="1">
    <citation type="submission" date="2018-05" db="EMBL/GenBank/DDBJ databases">
        <title>Draft genome sequence of Stemphylium lycopersici strain CIDEFI 213.</title>
        <authorList>
            <person name="Medina R."/>
            <person name="Franco M.E.E."/>
            <person name="Lucentini C.G."/>
            <person name="Saparrat M.C.N."/>
            <person name="Balatti P.A."/>
        </authorList>
    </citation>
    <scope>NUCLEOTIDE SEQUENCE [LARGE SCALE GENOMIC DNA]</scope>
    <source>
        <strain evidence="4">CIDEFI 213</strain>
    </source>
</reference>
<proteinExistence type="predicted"/>
<keyword evidence="4" id="KW-1185">Reference proteome</keyword>
<feature type="chain" id="PRO_5016974902" evidence="2">
    <location>
        <begin position="23"/>
        <end position="341"/>
    </location>
</feature>
<name>A0A364N399_STELY</name>
<evidence type="ECO:0000313" key="4">
    <source>
        <dbReference type="Proteomes" id="UP000249619"/>
    </source>
</evidence>
<keyword evidence="2" id="KW-0732">Signal</keyword>
<feature type="signal peptide" evidence="2">
    <location>
        <begin position="1"/>
        <end position="22"/>
    </location>
</feature>
<comment type="caution">
    <text evidence="3">The sequence shown here is derived from an EMBL/GenBank/DDBJ whole genome shotgun (WGS) entry which is preliminary data.</text>
</comment>
<organism evidence="3 4">
    <name type="scientific">Stemphylium lycopersici</name>
    <name type="common">Tomato gray leaf spot disease fungus</name>
    <name type="synonym">Thyrospora lycopersici</name>
    <dbReference type="NCBI Taxonomy" id="183478"/>
    <lineage>
        <taxon>Eukaryota</taxon>
        <taxon>Fungi</taxon>
        <taxon>Dikarya</taxon>
        <taxon>Ascomycota</taxon>
        <taxon>Pezizomycotina</taxon>
        <taxon>Dothideomycetes</taxon>
        <taxon>Pleosporomycetidae</taxon>
        <taxon>Pleosporales</taxon>
        <taxon>Pleosporineae</taxon>
        <taxon>Pleosporaceae</taxon>
        <taxon>Stemphylium</taxon>
    </lineage>
</organism>
<gene>
    <name evidence="3" type="ORF">DDE83_004985</name>
</gene>
<dbReference type="STRING" id="183478.A0A364N399"/>
<protein>
    <submittedName>
        <fullName evidence="3">Uncharacterized protein</fullName>
    </submittedName>
</protein>
<dbReference type="AlphaFoldDB" id="A0A364N399"/>
<sequence>MATANVISIIGTAVTVLTYALGKIPDGPDQAKTSYIIANDGANGDLSNAGGDLPDLRHFDETAEFIGATAKSILTCRSYCDEGYTTCTTDVNTQEAVSYTLFTANNDAICIAWTGVAWAGGQKKYSFHPGNWAYACNVSPYTSGGAWYYAGQVVPGIDYPDQVYCAWLDADGDLETTGISVHWPEFDADQSIQPDRDYYCTSNVPVEYHTEPDPSMILPAGRRTRRHGSLNGRQENNSTRMEKFAQDPRLIKSHFANHAATELCDHSLKAAGQSFVSYAEKKFCYMPTKTLYDFCEDVESGACWSDETNKVITKNGGNNVLSNVLSVPDLSHINNVIEWGT</sequence>